<protein>
    <submittedName>
        <fullName evidence="3">Alpha/beta hydrolase</fullName>
    </submittedName>
</protein>
<evidence type="ECO:0000256" key="1">
    <source>
        <dbReference type="ARBA" id="ARBA00022801"/>
    </source>
</evidence>
<gene>
    <name evidence="3" type="ORF">ACFQET_02175</name>
</gene>
<dbReference type="GO" id="GO:0016787">
    <property type="term" value="F:hydrolase activity"/>
    <property type="evidence" value="ECO:0007669"/>
    <property type="project" value="UniProtKB-KW"/>
</dbReference>
<feature type="domain" description="BD-FAE-like" evidence="2">
    <location>
        <begin position="19"/>
        <end position="204"/>
    </location>
</feature>
<dbReference type="InterPro" id="IPR049492">
    <property type="entry name" value="BD-FAE-like_dom"/>
</dbReference>
<keyword evidence="4" id="KW-1185">Reference proteome</keyword>
<dbReference type="InterPro" id="IPR050300">
    <property type="entry name" value="GDXG_lipolytic_enzyme"/>
</dbReference>
<accession>A0ABW1TKJ6</accession>
<comment type="caution">
    <text evidence="3">The sequence shown here is derived from an EMBL/GenBank/DDBJ whole genome shotgun (WGS) entry which is preliminary data.</text>
</comment>
<name>A0ABW1TKJ6_9LACO</name>
<dbReference type="EMBL" id="JBHSSJ010000002">
    <property type="protein sequence ID" value="MFC6274316.1"/>
    <property type="molecule type" value="Genomic_DNA"/>
</dbReference>
<dbReference type="Proteomes" id="UP001596191">
    <property type="component" value="Unassembled WGS sequence"/>
</dbReference>
<dbReference type="RefSeq" id="WP_125639086.1">
    <property type="nucleotide sequence ID" value="NZ_JBHSSJ010000002.1"/>
</dbReference>
<dbReference type="SUPFAM" id="SSF53474">
    <property type="entry name" value="alpha/beta-Hydrolases"/>
    <property type="match status" value="1"/>
</dbReference>
<evidence type="ECO:0000259" key="2">
    <source>
        <dbReference type="Pfam" id="PF20434"/>
    </source>
</evidence>
<keyword evidence="1 3" id="KW-0378">Hydrolase</keyword>
<dbReference type="PANTHER" id="PTHR48081">
    <property type="entry name" value="AB HYDROLASE SUPERFAMILY PROTEIN C4A8.06C"/>
    <property type="match status" value="1"/>
</dbReference>
<sequence>MEIITKRLADDSSAYLKGYLRANDSGKDYPAIIIVPGGSYTHIPEQQAEDLAMAWFAKGYQAFYLRYSFVGETTPLLPTPIVELAQSMALLKANAAAWQLADDKIAVAGFSVGGHIVALFNDLWAQPAFNRRAGTTPDQIKPQAVILGYPVITPAAGFPTDNQVLASWTTDPASIAADKLVTPDNVPTFIWATSSDPLVPVQNALSYAQASLDQHVDTDLHLFHHGPHGLALANDVTAWKPGTALPHVAHWLDLAHEWLTELSD</sequence>
<dbReference type="Pfam" id="PF20434">
    <property type="entry name" value="BD-FAE"/>
    <property type="match status" value="1"/>
</dbReference>
<dbReference type="PANTHER" id="PTHR48081:SF6">
    <property type="entry name" value="PEPTIDASE S9 PROLYL OLIGOPEPTIDASE CATALYTIC DOMAIN-CONTAINING PROTEIN"/>
    <property type="match status" value="1"/>
</dbReference>
<reference evidence="4" key="1">
    <citation type="journal article" date="2019" name="Int. J. Syst. Evol. Microbiol.">
        <title>The Global Catalogue of Microorganisms (GCM) 10K type strain sequencing project: providing services to taxonomists for standard genome sequencing and annotation.</title>
        <authorList>
            <consortium name="The Broad Institute Genomics Platform"/>
            <consortium name="The Broad Institute Genome Sequencing Center for Infectious Disease"/>
            <person name="Wu L."/>
            <person name="Ma J."/>
        </authorList>
    </citation>
    <scope>NUCLEOTIDE SEQUENCE [LARGE SCALE GENOMIC DNA]</scope>
    <source>
        <strain evidence="4">CCM 8907</strain>
    </source>
</reference>
<organism evidence="3 4">
    <name type="scientific">Levilactobacillus tangyuanensis</name>
    <dbReference type="NCBI Taxonomy" id="2486021"/>
    <lineage>
        <taxon>Bacteria</taxon>
        <taxon>Bacillati</taxon>
        <taxon>Bacillota</taxon>
        <taxon>Bacilli</taxon>
        <taxon>Lactobacillales</taxon>
        <taxon>Lactobacillaceae</taxon>
        <taxon>Levilactobacillus</taxon>
    </lineage>
</organism>
<evidence type="ECO:0000313" key="3">
    <source>
        <dbReference type="EMBL" id="MFC6274316.1"/>
    </source>
</evidence>
<dbReference type="Gene3D" id="3.40.50.1820">
    <property type="entry name" value="alpha/beta hydrolase"/>
    <property type="match status" value="1"/>
</dbReference>
<proteinExistence type="predicted"/>
<dbReference type="InterPro" id="IPR029058">
    <property type="entry name" value="AB_hydrolase_fold"/>
</dbReference>
<evidence type="ECO:0000313" key="4">
    <source>
        <dbReference type="Proteomes" id="UP001596191"/>
    </source>
</evidence>